<organism evidence="3 4">
    <name type="scientific">Amycolatopsis umgeniensis</name>
    <dbReference type="NCBI Taxonomy" id="336628"/>
    <lineage>
        <taxon>Bacteria</taxon>
        <taxon>Bacillati</taxon>
        <taxon>Actinomycetota</taxon>
        <taxon>Actinomycetes</taxon>
        <taxon>Pseudonocardiales</taxon>
        <taxon>Pseudonocardiaceae</taxon>
        <taxon>Amycolatopsis</taxon>
    </lineage>
</organism>
<protein>
    <recommendedName>
        <fullName evidence="2">DUF6545 domain-containing protein</fullName>
    </recommendedName>
</protein>
<feature type="domain" description="DUF6545" evidence="2">
    <location>
        <begin position="242"/>
        <end position="368"/>
    </location>
</feature>
<evidence type="ECO:0000256" key="1">
    <source>
        <dbReference type="SAM" id="Phobius"/>
    </source>
</evidence>
<name>A0A841BC25_9PSEU</name>
<dbReference type="NCBIfam" id="NF042915">
    <property type="entry name" value="MAB_1171c_fam"/>
    <property type="match status" value="1"/>
</dbReference>
<keyword evidence="4" id="KW-1185">Reference proteome</keyword>
<dbReference type="RefSeq" id="WP_184901769.1">
    <property type="nucleotide sequence ID" value="NZ_JACHMX010000001.1"/>
</dbReference>
<proteinExistence type="predicted"/>
<dbReference type="Proteomes" id="UP000580861">
    <property type="component" value="Unassembled WGS sequence"/>
</dbReference>
<evidence type="ECO:0000313" key="3">
    <source>
        <dbReference type="EMBL" id="MBB5856393.1"/>
    </source>
</evidence>
<feature type="transmembrane region" description="Helical" evidence="1">
    <location>
        <begin position="96"/>
        <end position="116"/>
    </location>
</feature>
<feature type="transmembrane region" description="Helical" evidence="1">
    <location>
        <begin position="63"/>
        <end position="84"/>
    </location>
</feature>
<dbReference type="EMBL" id="JACHMX010000001">
    <property type="protein sequence ID" value="MBB5856393.1"/>
    <property type="molecule type" value="Genomic_DNA"/>
</dbReference>
<dbReference type="Pfam" id="PF20182">
    <property type="entry name" value="DUF6545"/>
    <property type="match status" value="1"/>
</dbReference>
<sequence>MNLTQFLILVLAWFLYRLAKSPRNPALWAVVACIAFHLLGSTTGIVYLRVLFGELPTSSTVKLVMNLALNISRYALMLFFLLSAGGTRRRAQIEGAVLGVVCAAITTAILVLPPELRDKAYPTSGSLPNTMSAPGVAPFYLIGGAYTIYATIQTARWALRYANESQHRARLGLRIAAAGLGFTATATAARTVVTIVRWTGHPGYGGDLMAVTNRLVPIGTFLFLAGVLYVGLAARLSALRVWLRHRRTYHELRPLWEPLHMAFPEGQLDRAPTHRWFDRISPWRIGHKYWRRVIEIRDGLLQISPHLVDLGYDTGRPAEQQADTIRRAVERQRAGTAPQARTALTVAEPSTTNINDDVNQLVRLSQALAQKGSP</sequence>
<comment type="caution">
    <text evidence="3">The sequence shown here is derived from an EMBL/GenBank/DDBJ whole genome shotgun (WGS) entry which is preliminary data.</text>
</comment>
<evidence type="ECO:0000313" key="4">
    <source>
        <dbReference type="Proteomes" id="UP000580861"/>
    </source>
</evidence>
<keyword evidence="1" id="KW-0472">Membrane</keyword>
<feature type="transmembrane region" description="Helical" evidence="1">
    <location>
        <begin position="26"/>
        <end position="51"/>
    </location>
</feature>
<evidence type="ECO:0000259" key="2">
    <source>
        <dbReference type="Pfam" id="PF20182"/>
    </source>
</evidence>
<feature type="transmembrane region" description="Helical" evidence="1">
    <location>
        <begin position="218"/>
        <end position="243"/>
    </location>
</feature>
<dbReference type="InterPro" id="IPR050039">
    <property type="entry name" value="MAB_1171c-like"/>
</dbReference>
<feature type="transmembrane region" description="Helical" evidence="1">
    <location>
        <begin position="136"/>
        <end position="159"/>
    </location>
</feature>
<gene>
    <name evidence="3" type="ORF">HDA45_006480</name>
</gene>
<feature type="transmembrane region" description="Helical" evidence="1">
    <location>
        <begin position="171"/>
        <end position="198"/>
    </location>
</feature>
<reference evidence="3 4" key="1">
    <citation type="submission" date="2020-08" db="EMBL/GenBank/DDBJ databases">
        <title>Sequencing the genomes of 1000 actinobacteria strains.</title>
        <authorList>
            <person name="Klenk H.-P."/>
        </authorList>
    </citation>
    <scope>NUCLEOTIDE SEQUENCE [LARGE SCALE GENOMIC DNA]</scope>
    <source>
        <strain evidence="3 4">DSM 45272</strain>
    </source>
</reference>
<keyword evidence="1" id="KW-0812">Transmembrane</keyword>
<dbReference type="InterPro" id="IPR046675">
    <property type="entry name" value="DUF6545"/>
</dbReference>
<keyword evidence="1" id="KW-1133">Transmembrane helix</keyword>
<accession>A0A841BC25</accession>
<dbReference type="AlphaFoldDB" id="A0A841BC25"/>